<dbReference type="Proteomes" id="UP000030125">
    <property type="component" value="Unassembled WGS sequence"/>
</dbReference>
<evidence type="ECO:0000259" key="3">
    <source>
        <dbReference type="Pfam" id="PF02514"/>
    </source>
</evidence>
<sequence>MNRRKLLFMALGTLIVVGALVLLWNTFAGKTKVALVNFPAFQSSAIVKSNQNKHVEYDVIGANDFRGNKTYDFVLVSGMGLKIDEDHRAAIQKYADKGHPIKIIRVTNPANNISNLDSITESSVMDYLNNGNRKNYLSMANYIRKYIDKKKFFAPEPGEVIPSESEVFYHLDEEVAIKDKDEFDTYLKKIGHYHEGAPRIAVTGAINDPYSGNKANLDSMIVSLNRKGFNVYPILSGQGRLAFLDAVQPQAIIYFPHGRMSGGTGDQVVEALKRYNAPLFIPLTVMTSKEKWDKDPMGMYGGFMSQSLVMPELDGAIYPYVVNTQEENAEGIVETVADPSRLHKFVEILSNTVALQSKPNKDKKVAIYYFKGPGQNGLAAQGLEVVPSIYNMLKRLKDEGYTVNLPSSPEALFELIMKHGPVLNDFTEGSIEEFMRKASPLQIDAEEYDGWLKRGLTAEKYAELTELFGPAPGNYMSGVKDGRPYIAIAAVDLGNVVLLPQPMAGIGGDSFAIVHGAKSAPPHPYVAAYLWAKEAFHADAMVHFGTHGSLEFTPQKQVALGDSDWPDALVGTTPHFYYYTIANVGESMMAKRRSYATTISYLNPPFEESRMRASFDKLRRDMISYEKADRDDIKLKFALDVKREAVRMGIHRELRLDSVLTKPYTDEEMLKLDNFAEEIANEKISTILYVTGIPYTADKINSSVLAMSSDPIGYSKAALDRMTGKLTEDNFRKQAYMTEHYLAPAKRLVSEVLNGKKIDSAFVCSYAGITMEQFREAVEITTPKLTGMAAMMEAMQGRMNMELAKDGSATMGKGKKKGGHPSWIPKFGKKPDHVGKEKENKGGHPANMPKDGNKAMAGGHPGGMPTDSAKAMGMGGHPGAPKNDITPEKKAKADAIVELARTLFNINRYQVGLQQSPYLELSGLIRGLDGGYIEPTSGGDAVANPSAVPTGRNLYSINAEVTPTELAWEKGKKLVESTLETYVKKHGDYPKKVSYTFWSSEFIETGGATIAQVLYMLGVEPVRDVMGRVSDVRLIPSEELGRPRIDVLVQTSGQFRDLAASRLNLISKAVSLAAAAGAEEKHTNFVHDGNVNIEKRLVEEGMSPKDAREWASVRVFGGVNGMYGTGIQEMMKAGDKWDDRADIAEVYLNNMGAAYASTDNWGAFAKGLFRAAVENTDVIIQPRQSNNWGALSLDHVFEFMGGLNLTIAQVTGKEPEALFADYRNRNNVKMQDLKEAIGIESRSTILNPYFVKEATKGGNSKAGGIAEIIENTYGWEVSKPEVIDDELWDNIHDMWIEDTQNLGTKEFFEKMNPAALEQITSVMLETVRKGMWNASPERVQKLVEVHNKVVQEHGSSGASFATSNEKLRDFITQKLDPQQAQKYTQQMDASLKRSDVKSDDKSIVLKEDKSASQQSQQMLKTEDDTSKTWYIGIGVVILVLLALGILGLRKRNKRLDD</sequence>
<keyword evidence="2" id="KW-0472">Membrane</keyword>
<dbReference type="PANTHER" id="PTHR44119">
    <property type="entry name" value="MAGNESIUM-CHELATASE SUBUNIT CHLH, CHLOROPLASTIC"/>
    <property type="match status" value="1"/>
</dbReference>
<evidence type="ECO:0000313" key="5">
    <source>
        <dbReference type="Proteomes" id="UP000030125"/>
    </source>
</evidence>
<keyword evidence="2" id="KW-0812">Transmembrane</keyword>
<dbReference type="InterPro" id="IPR003672">
    <property type="entry name" value="CobN/Mg_chltase"/>
</dbReference>
<comment type="caution">
    <text evidence="4">The sequence shown here is derived from an EMBL/GenBank/DDBJ whole genome shotgun (WGS) entry which is preliminary data.</text>
</comment>
<dbReference type="eggNOG" id="COG1429">
    <property type="taxonomic scope" value="Bacteria"/>
</dbReference>
<feature type="region of interest" description="Disordered" evidence="1">
    <location>
        <begin position="809"/>
        <end position="863"/>
    </location>
</feature>
<keyword evidence="5" id="KW-1185">Reference proteome</keyword>
<evidence type="ECO:0000313" key="4">
    <source>
        <dbReference type="EMBL" id="KGN80310.1"/>
    </source>
</evidence>
<evidence type="ECO:0000256" key="1">
    <source>
        <dbReference type="SAM" id="MobiDB-lite"/>
    </source>
</evidence>
<feature type="domain" description="CobN/magnesium chelatase" evidence="3">
    <location>
        <begin position="126"/>
        <end position="1338"/>
    </location>
</feature>
<keyword evidence="2" id="KW-1133">Transmembrane helix</keyword>
<dbReference type="Pfam" id="PF02514">
    <property type="entry name" value="CobN-Mg_chel"/>
    <property type="match status" value="1"/>
</dbReference>
<dbReference type="STRING" id="36874.HQ34_01180"/>
<feature type="transmembrane region" description="Helical" evidence="2">
    <location>
        <begin position="1429"/>
        <end position="1448"/>
    </location>
</feature>
<name>A0A0A2ES47_PORCN</name>
<feature type="compositionally biased region" description="Basic and acidic residues" evidence="1">
    <location>
        <begin position="829"/>
        <end position="842"/>
    </location>
</feature>
<accession>A0A0A2ES47</accession>
<dbReference type="PANTHER" id="PTHR44119:SF1">
    <property type="entry name" value="MAGNESIUM-CHELATASE SUBUNIT CHLH, CHLOROPLASTIC"/>
    <property type="match status" value="1"/>
</dbReference>
<dbReference type="RefSeq" id="WP_036851829.1">
    <property type="nucleotide sequence ID" value="NZ_JQJD01000043.1"/>
</dbReference>
<feature type="compositionally biased region" description="Basic and acidic residues" evidence="1">
    <location>
        <begin position="1390"/>
        <end position="1410"/>
    </location>
</feature>
<organism evidence="4 5">
    <name type="scientific">Porphyromonas cangingivalis</name>
    <dbReference type="NCBI Taxonomy" id="36874"/>
    <lineage>
        <taxon>Bacteria</taxon>
        <taxon>Pseudomonadati</taxon>
        <taxon>Bacteroidota</taxon>
        <taxon>Bacteroidia</taxon>
        <taxon>Bacteroidales</taxon>
        <taxon>Porphyromonadaceae</taxon>
        <taxon>Porphyromonas</taxon>
    </lineage>
</organism>
<reference evidence="4 5" key="1">
    <citation type="submission" date="2014-08" db="EMBL/GenBank/DDBJ databases">
        <title>Porphyromonas cangingivalis strain:COT-109_OH1386 Genome sequencing.</title>
        <authorList>
            <person name="Wallis C."/>
            <person name="Deusch O."/>
            <person name="O'Flynn C."/>
            <person name="Davis I."/>
            <person name="Jospin G."/>
            <person name="Darling A.E."/>
            <person name="Coil D.A."/>
            <person name="Alexiev A."/>
            <person name="Horsfall A."/>
            <person name="Kirkwood N."/>
            <person name="Harris S."/>
            <person name="Eisen J.A."/>
        </authorList>
    </citation>
    <scope>NUCLEOTIDE SEQUENCE [LARGE SCALE GENOMIC DNA]</scope>
    <source>
        <strain evidence="5">COT-109 OH1386</strain>
    </source>
</reference>
<proteinExistence type="predicted"/>
<dbReference type="EMBL" id="JQJD01000043">
    <property type="protein sequence ID" value="KGN80310.1"/>
    <property type="molecule type" value="Genomic_DNA"/>
</dbReference>
<dbReference type="OrthoDB" id="9757976at2"/>
<feature type="region of interest" description="Disordered" evidence="1">
    <location>
        <begin position="1386"/>
        <end position="1419"/>
    </location>
</feature>
<protein>
    <submittedName>
        <fullName evidence="4">Protoporphyrin IX magnesium chelatase</fullName>
    </submittedName>
</protein>
<gene>
    <name evidence="4" type="ORF">HQ35_06410</name>
</gene>
<evidence type="ECO:0000256" key="2">
    <source>
        <dbReference type="SAM" id="Phobius"/>
    </source>
</evidence>